<feature type="compositionally biased region" description="Basic residues" evidence="3">
    <location>
        <begin position="1"/>
        <end position="10"/>
    </location>
</feature>
<dbReference type="PANTHER" id="PTHR23166">
    <property type="entry name" value="FILAMIN/GPBP-INTERACTING PROTEIN"/>
    <property type="match status" value="1"/>
</dbReference>
<feature type="region of interest" description="Disordered" evidence="3">
    <location>
        <begin position="1154"/>
        <end position="1178"/>
    </location>
</feature>
<proteinExistence type="predicted"/>
<feature type="compositionally biased region" description="Basic and acidic residues" evidence="3">
    <location>
        <begin position="32"/>
        <end position="44"/>
    </location>
</feature>
<dbReference type="RefSeq" id="XP_030624430.1">
    <property type="nucleotide sequence ID" value="XM_030768570.1"/>
</dbReference>
<evidence type="ECO:0000256" key="1">
    <source>
        <dbReference type="ARBA" id="ARBA00023054"/>
    </source>
</evidence>
<sequence length="1225" mass="139811">MFHHRNRMRSKNSGTDNPPNGVLHLPTASHDITPEEDKKTSEKSKKVKIPLKSDKEGTDSEMEQKSESSADKNEDRSGLKDLSKDDLLKLLGIMEGELQAREDVIRLLRSERGQREDLLCRYGWAEPTKALQALHRDSLLINNQQNNKSDDNNNKCPDYVYHKPMAELERLQVKHKETYRRMLEQLLVAEKCHRRTVNELDTEKRKHAEYMNKSDDFTNLLEQERERLKRLLEQEKAYQVRKEKEHTIRLEKVRGELVKLKSFALMLVDERQLHLEQIDQQSQKIQDLLQKLKEKEQKLSEVDETAKEDRQKVAKLEAELEHKTVGFAKDHEEMTAKLANQEAQNRQLRQKLSGLTRKIEELEESNRALQKSAEELEELRDNIRKGEYGNSNLMAELENLRKKVLEMEGKDEEITKTEMQCNELRKKLEEEEKHSKDLKQEVERLQKSMSELEKLETAFSEGRTECSQLQCTLEKEKSLTKELSDELVTIKIRMKELESSELRLEKAELSLKDDLMKLKSFTVIMANERKSMVERLKSEERKREELNKLLKAEQEKVMEVTERLIEESKRLLKLKSEMEVKISTLTKEKDELMSKLSNEEEKNRDLSSKLCLMKQRIDKLEEAGVEISGKAMKRELERLSGGCGKEKNKVMELTLEIERLKNRLKQLEVVEGDLIKTEDEYDVLEKKFKSEQDKANTLSQQVEEMKNQIAFSKAVERGEALSHGAELLQRCRMEEAKTRDLQADVIALKEKIHELMNKEDQLSQLQVDYSLLQQRFLEEEDKKKSMSHEVLNLTKELEVTKRYSRAFRLSMNGRRMVDIPVTSTAVQTDAIASETSEDDTPAVFIKKSVQEENHIMNNLRQRSLKKPAERTTVRDLYSPSSSELTLKKSWIPWMRKKESNTQSCPEKSVQVNGESSQLIIPQKQGQPVHIRVTPDHQNIMASPEISSPHAQDFFCGTSVMPTHGLQRPRITIIPSTTAVSPRNRTSELGVPERAKSPSAITTISRTKSPEITKTTSMDRPTSPISITSVSSTTLSDISSSPEPQEMITGRAVFKVTPEKRTVPTPIKKGNSAANIVTTEDNKIHIHLGSTQFKKHCENSGSQVPVRPITAGTEVSTGTVLRSPGHSSISKTTTSKVTSSITITQVSTLPATPALTAQPVPDAQSARSGLSRIPMPRGMKSGKAVLGALGITTGMRMETRAESQSMRIELKKSTVSTTSFQSGGKS</sequence>
<dbReference type="Proteomes" id="UP000504632">
    <property type="component" value="Chromosome 1"/>
</dbReference>
<dbReference type="OrthoDB" id="8828111at2759"/>
<feature type="compositionally biased region" description="Basic and acidic residues" evidence="3">
    <location>
        <begin position="51"/>
        <end position="79"/>
    </location>
</feature>
<feature type="compositionally biased region" description="Low complexity" evidence="3">
    <location>
        <begin position="1020"/>
        <end position="1041"/>
    </location>
</feature>
<reference evidence="6" key="1">
    <citation type="submission" date="2025-08" db="UniProtKB">
        <authorList>
            <consortium name="RefSeq"/>
        </authorList>
    </citation>
    <scope>IDENTIFICATION</scope>
</reference>
<gene>
    <name evidence="6" type="primary">LOC115807541</name>
</gene>
<feature type="coiled-coil region" evidence="2">
    <location>
        <begin position="643"/>
        <end position="775"/>
    </location>
</feature>
<keyword evidence="1 2" id="KW-0175">Coiled coil</keyword>
<dbReference type="AlphaFoldDB" id="A0A6J2UV74"/>
<dbReference type="InParanoid" id="A0A6J2UV74"/>
<feature type="coiled-coil region" evidence="2">
    <location>
        <begin position="529"/>
        <end position="609"/>
    </location>
</feature>
<evidence type="ECO:0000256" key="2">
    <source>
        <dbReference type="SAM" id="Coils"/>
    </source>
</evidence>
<evidence type="ECO:0000259" key="4">
    <source>
        <dbReference type="Pfam" id="PF09727"/>
    </source>
</evidence>
<dbReference type="InterPro" id="IPR019131">
    <property type="entry name" value="Cortactin-binding_p2_N"/>
</dbReference>
<keyword evidence="5" id="KW-1185">Reference proteome</keyword>
<feature type="region of interest" description="Disordered" evidence="3">
    <location>
        <begin position="1012"/>
        <end position="1044"/>
    </location>
</feature>
<accession>A0A6J2UV74</accession>
<dbReference type="InterPro" id="IPR050719">
    <property type="entry name" value="Cortactin-Actin_Reg"/>
</dbReference>
<evidence type="ECO:0000256" key="3">
    <source>
        <dbReference type="SAM" id="MobiDB-lite"/>
    </source>
</evidence>
<evidence type="ECO:0000313" key="6">
    <source>
        <dbReference type="RefSeq" id="XP_030624430.1"/>
    </source>
</evidence>
<protein>
    <submittedName>
        <fullName evidence="6">Filamin-A-interacting protein 1-like isoform X1</fullName>
    </submittedName>
</protein>
<feature type="region of interest" description="Disordered" evidence="3">
    <location>
        <begin position="980"/>
        <end position="1000"/>
    </location>
</feature>
<dbReference type="GeneID" id="115807541"/>
<feature type="region of interest" description="Disordered" evidence="3">
    <location>
        <begin position="1"/>
        <end position="79"/>
    </location>
</feature>
<name>A0A6J2UV74_CHACN</name>
<organism evidence="5 6">
    <name type="scientific">Chanos chanos</name>
    <name type="common">Milkfish</name>
    <name type="synonym">Mugil chanos</name>
    <dbReference type="NCBI Taxonomy" id="29144"/>
    <lineage>
        <taxon>Eukaryota</taxon>
        <taxon>Metazoa</taxon>
        <taxon>Chordata</taxon>
        <taxon>Craniata</taxon>
        <taxon>Vertebrata</taxon>
        <taxon>Euteleostomi</taxon>
        <taxon>Actinopterygii</taxon>
        <taxon>Neopterygii</taxon>
        <taxon>Teleostei</taxon>
        <taxon>Ostariophysi</taxon>
        <taxon>Gonorynchiformes</taxon>
        <taxon>Chanidae</taxon>
        <taxon>Chanos</taxon>
    </lineage>
</organism>
<feature type="domain" description="Cortactin-binding protein-2 N-terminal" evidence="4">
    <location>
        <begin position="81"/>
        <end position="272"/>
    </location>
</feature>
<feature type="coiled-coil region" evidence="2">
    <location>
        <begin position="271"/>
        <end position="500"/>
    </location>
</feature>
<feature type="coiled-coil region" evidence="2">
    <location>
        <begin position="214"/>
        <end position="241"/>
    </location>
</feature>
<dbReference type="Pfam" id="PF09727">
    <property type="entry name" value="CortBP2"/>
    <property type="match status" value="1"/>
</dbReference>
<dbReference type="PANTHER" id="PTHR23166:SF3">
    <property type="entry name" value="FILAMIN-A-INTERACTING PROTEIN 1"/>
    <property type="match status" value="1"/>
</dbReference>
<evidence type="ECO:0000313" key="5">
    <source>
        <dbReference type="Proteomes" id="UP000504632"/>
    </source>
</evidence>